<dbReference type="InterPro" id="IPR015422">
    <property type="entry name" value="PyrdxlP-dep_Trfase_small"/>
</dbReference>
<dbReference type="Gene3D" id="3.90.1150.10">
    <property type="entry name" value="Aspartate Aminotransferase, domain 1"/>
    <property type="match status" value="1"/>
</dbReference>
<name>A0ABN2HJ99_9ACTN</name>
<dbReference type="EMBL" id="BAAANF010000013">
    <property type="protein sequence ID" value="GAA1688572.1"/>
    <property type="molecule type" value="Genomic_DNA"/>
</dbReference>
<accession>A0ABN2HJ99</accession>
<organism evidence="3 4">
    <name type="scientific">Kribbella yunnanensis</name>
    <dbReference type="NCBI Taxonomy" id="190194"/>
    <lineage>
        <taxon>Bacteria</taxon>
        <taxon>Bacillati</taxon>
        <taxon>Actinomycetota</taxon>
        <taxon>Actinomycetes</taxon>
        <taxon>Propionibacteriales</taxon>
        <taxon>Kribbellaceae</taxon>
        <taxon>Kribbella</taxon>
    </lineage>
</organism>
<feature type="domain" description="Aminotransferase class I/classII large" evidence="2">
    <location>
        <begin position="44"/>
        <end position="356"/>
    </location>
</feature>
<dbReference type="InterPro" id="IPR015424">
    <property type="entry name" value="PyrdxlP-dep_Trfase"/>
</dbReference>
<dbReference type="RefSeq" id="WP_344152960.1">
    <property type="nucleotide sequence ID" value="NZ_BAAANF010000013.1"/>
</dbReference>
<feature type="region of interest" description="Disordered" evidence="1">
    <location>
        <begin position="1"/>
        <end position="23"/>
    </location>
</feature>
<reference evidence="3 4" key="1">
    <citation type="journal article" date="2019" name="Int. J. Syst. Evol. Microbiol.">
        <title>The Global Catalogue of Microorganisms (GCM) 10K type strain sequencing project: providing services to taxonomists for standard genome sequencing and annotation.</title>
        <authorList>
            <consortium name="The Broad Institute Genomics Platform"/>
            <consortium name="The Broad Institute Genome Sequencing Center for Infectious Disease"/>
            <person name="Wu L."/>
            <person name="Ma J."/>
        </authorList>
    </citation>
    <scope>NUCLEOTIDE SEQUENCE [LARGE SCALE GENOMIC DNA]</scope>
    <source>
        <strain evidence="3 4">JCM 14307</strain>
    </source>
</reference>
<comment type="caution">
    <text evidence="3">The sequence shown here is derived from an EMBL/GenBank/DDBJ whole genome shotgun (WGS) entry which is preliminary data.</text>
</comment>
<evidence type="ECO:0000256" key="1">
    <source>
        <dbReference type="SAM" id="MobiDB-lite"/>
    </source>
</evidence>
<dbReference type="PANTHER" id="PTHR43510">
    <property type="entry name" value="AMINOTRANSFERASE FUNCTION, HYPOTHETICAL (EUROFUNG)"/>
    <property type="match status" value="1"/>
</dbReference>
<dbReference type="Pfam" id="PF00155">
    <property type="entry name" value="Aminotran_1_2"/>
    <property type="match status" value="1"/>
</dbReference>
<dbReference type="PANTHER" id="PTHR43510:SF1">
    <property type="entry name" value="AMINOTRANSFERASE FUNCTION, HYPOTHETICAL (EUROFUNG)"/>
    <property type="match status" value="1"/>
</dbReference>
<evidence type="ECO:0000259" key="2">
    <source>
        <dbReference type="Pfam" id="PF00155"/>
    </source>
</evidence>
<keyword evidence="4" id="KW-1185">Reference proteome</keyword>
<dbReference type="SUPFAM" id="SSF53383">
    <property type="entry name" value="PLP-dependent transferases"/>
    <property type="match status" value="1"/>
</dbReference>
<evidence type="ECO:0000313" key="4">
    <source>
        <dbReference type="Proteomes" id="UP001500280"/>
    </source>
</evidence>
<dbReference type="InterPro" id="IPR004839">
    <property type="entry name" value="Aminotransferase_I/II_large"/>
</dbReference>
<gene>
    <name evidence="3" type="ORF">GCM10009745_36870</name>
</gene>
<dbReference type="CDD" id="cd00609">
    <property type="entry name" value="AAT_like"/>
    <property type="match status" value="1"/>
</dbReference>
<dbReference type="Gene3D" id="3.40.640.10">
    <property type="entry name" value="Type I PLP-dependent aspartate aminotransferase-like (Major domain)"/>
    <property type="match status" value="1"/>
</dbReference>
<dbReference type="InterPro" id="IPR015421">
    <property type="entry name" value="PyrdxlP-dep_Trfase_major"/>
</dbReference>
<dbReference type="Proteomes" id="UP001500280">
    <property type="component" value="Unassembled WGS sequence"/>
</dbReference>
<protein>
    <recommendedName>
        <fullName evidence="2">Aminotransferase class I/classII large domain-containing protein</fullName>
    </recommendedName>
</protein>
<evidence type="ECO:0000313" key="3">
    <source>
        <dbReference type="EMBL" id="GAA1688572.1"/>
    </source>
</evidence>
<sequence>MANFVRNPIQTLSDTHPQHDLGESYGPELRLADLLTPELTELELGYGTSQGDPKLRAAIAAAHGVEKDQVVVTIGGQHAIFLLAFLLADNGGQVVTTAPLFPMARNVCDAVGADVRVIPLTFDNGYQLQAADVIEQLTSETKLVSLASPQNPSGVAVPLSVFREIYQAMATTCPEAYLLVDDTYRTASYGDDPIAESTLTLGDKVVTVASLSKCHGAAGLRTGWAISTDADLVERLVTAKFSTVVTGSPITEALAARVFELQDEILAVRRPRLAEGVAATEAWVEANADLVEWVRPDAGALCCVRIRPQVDLARFRAAWDELSIRLAEGEWFTDEPRVFRLGFGYPPPVELKAALDVLTTALHKAVHRPD</sequence>
<proteinExistence type="predicted"/>